<comment type="caution">
    <text evidence="1">The sequence shown here is derived from an EMBL/GenBank/DDBJ whole genome shotgun (WGS) entry which is preliminary data.</text>
</comment>
<gene>
    <name evidence="1" type="ORF">GCM10023183_05890</name>
</gene>
<dbReference type="EMBL" id="BAABGX010000001">
    <property type="protein sequence ID" value="GAA4297856.1"/>
    <property type="molecule type" value="Genomic_DNA"/>
</dbReference>
<organism evidence="1 2">
    <name type="scientific">Nibribacter koreensis</name>
    <dbReference type="NCBI Taxonomy" id="1084519"/>
    <lineage>
        <taxon>Bacteria</taxon>
        <taxon>Pseudomonadati</taxon>
        <taxon>Bacteroidota</taxon>
        <taxon>Cytophagia</taxon>
        <taxon>Cytophagales</taxon>
        <taxon>Hymenobacteraceae</taxon>
        <taxon>Nibribacter</taxon>
    </lineage>
</organism>
<reference evidence="2" key="1">
    <citation type="journal article" date="2019" name="Int. J. Syst. Evol. Microbiol.">
        <title>The Global Catalogue of Microorganisms (GCM) 10K type strain sequencing project: providing services to taxonomists for standard genome sequencing and annotation.</title>
        <authorList>
            <consortium name="The Broad Institute Genomics Platform"/>
            <consortium name="The Broad Institute Genome Sequencing Center for Infectious Disease"/>
            <person name="Wu L."/>
            <person name="Ma J."/>
        </authorList>
    </citation>
    <scope>NUCLEOTIDE SEQUENCE [LARGE SCALE GENOMIC DNA]</scope>
    <source>
        <strain evidence="2">JCM 17917</strain>
    </source>
</reference>
<protein>
    <submittedName>
        <fullName evidence="1">Uncharacterized protein</fullName>
    </submittedName>
</protein>
<sequence>MQEVKREAAKSAMKNKALDIRFDEILMEVYMVLPLETIYLLIRSPKVSDKLSIQSLS</sequence>
<accession>A0ABP8F8V8</accession>
<name>A0ABP8F8V8_9BACT</name>
<proteinExistence type="predicted"/>
<evidence type="ECO:0000313" key="2">
    <source>
        <dbReference type="Proteomes" id="UP001501844"/>
    </source>
</evidence>
<keyword evidence="2" id="KW-1185">Reference proteome</keyword>
<evidence type="ECO:0000313" key="1">
    <source>
        <dbReference type="EMBL" id="GAA4297856.1"/>
    </source>
</evidence>
<dbReference type="Proteomes" id="UP001501844">
    <property type="component" value="Unassembled WGS sequence"/>
</dbReference>